<proteinExistence type="predicted"/>
<dbReference type="AlphaFoldDB" id="A0A1B1DW30"/>
<dbReference type="InterPro" id="IPR008780">
    <property type="entry name" value="Plasmodium_Vir"/>
</dbReference>
<evidence type="ECO:0000256" key="2">
    <source>
        <dbReference type="SAM" id="Phobius"/>
    </source>
</evidence>
<sequence length="588" mass="66242">MNALPSYQVYGAFDLNWETYTTKPLVAVEVNKVLKALSAYHDKYKCTDKIASAWYYASQQEKSEQLKGEWCDFLYFWIGKTVYEKLEDKTQFGRAMRDIYGKLGTLSPDEKCGRVEHSNSKSIFDRRKAVFDYWNNHGTIEDYVKGTKGGCGGKYAKYLDGVITHYEEIYKFCSRESHDAYCIQIDKILNSDKHPNKLKSQCGGYSSMLPSEGVYSLFNAPLGCEVLYEGQNKEQGIVKKLEQILKKYKDIPEGFANEILQNFCYACWMNEKNKSSDDDNTPCYFLFFWIGHKIWDKLKTDGTFGTVMNDIYKELKTFQWEEGQHQRDCINIYPDIMEYKCKAFKNFFDYEYNIKALKSKPNCNGHVIDPSHKVGDWSAQQGYTLSCGACGTTTNEYCKKFREEYIDTQKCNSQPKELPEQLTCPRAVKPATAAKPVAAKPAVTGTCELGPPCPNPNQAGSSGSFGDAHGHSGGEGKGGSDGGGSHRKEGGDHADSDGAVVPAVSGGLAAVGLPTILAFLFYKYKPFFLRKHNHSGNGSRSGSRRKKRSTFRHELNTLTDDDDNTSTETYSRTNLTETATEYSVPYIR</sequence>
<dbReference type="KEGG" id="pcot:PCOAH_00012950"/>
<keyword evidence="2" id="KW-0472">Membrane</keyword>
<feature type="compositionally biased region" description="Basic and acidic residues" evidence="1">
    <location>
        <begin position="484"/>
        <end position="496"/>
    </location>
</feature>
<evidence type="ECO:0000313" key="4">
    <source>
        <dbReference type="Proteomes" id="UP000092716"/>
    </source>
</evidence>
<feature type="region of interest" description="Disordered" evidence="1">
    <location>
        <begin position="454"/>
        <end position="498"/>
    </location>
</feature>
<evidence type="ECO:0000313" key="3">
    <source>
        <dbReference type="EMBL" id="ANQ06960.1"/>
    </source>
</evidence>
<feature type="transmembrane region" description="Helical" evidence="2">
    <location>
        <begin position="499"/>
        <end position="522"/>
    </location>
</feature>
<protein>
    <submittedName>
        <fullName evidence="3">KIR protein</fullName>
    </submittedName>
</protein>
<dbReference type="RefSeq" id="XP_019913655.1">
    <property type="nucleotide sequence ID" value="XM_020058104.1"/>
</dbReference>
<organism evidence="3 4">
    <name type="scientific">Plasmodium coatneyi</name>
    <dbReference type="NCBI Taxonomy" id="208452"/>
    <lineage>
        <taxon>Eukaryota</taxon>
        <taxon>Sar</taxon>
        <taxon>Alveolata</taxon>
        <taxon>Apicomplexa</taxon>
        <taxon>Aconoidasida</taxon>
        <taxon>Haemosporida</taxon>
        <taxon>Plasmodiidae</taxon>
        <taxon>Plasmodium</taxon>
    </lineage>
</organism>
<keyword evidence="2" id="KW-0812">Transmembrane</keyword>
<dbReference type="EMBL" id="CP016244">
    <property type="protein sequence ID" value="ANQ06960.1"/>
    <property type="molecule type" value="Genomic_DNA"/>
</dbReference>
<keyword evidence="2" id="KW-1133">Transmembrane helix</keyword>
<reference evidence="4" key="1">
    <citation type="submission" date="2016-06" db="EMBL/GenBank/DDBJ databases">
        <title>First high quality genome sequence of Plasmodium coatneyi using continuous long reads from single molecule, real-time sequencing.</title>
        <authorList>
            <person name="Chien J.-T."/>
            <person name="Pakala S.B."/>
            <person name="Geraldo J.A."/>
            <person name="Lapp S.A."/>
            <person name="Barnwell J.W."/>
            <person name="Kissinger J.C."/>
            <person name="Galinski M.R."/>
            <person name="Humphrey J.C."/>
        </authorList>
    </citation>
    <scope>NUCLEOTIDE SEQUENCE [LARGE SCALE GENOMIC DNA]</scope>
    <source>
        <strain evidence="4">Hackeri</strain>
    </source>
</reference>
<accession>A0A1B1DW30</accession>
<dbReference type="VEuPathDB" id="PlasmoDB:PCOAH_00012950"/>
<dbReference type="GeneID" id="30908021"/>
<gene>
    <name evidence="3" type="ORF">PCOAH_00012950</name>
</gene>
<dbReference type="Pfam" id="PF05795">
    <property type="entry name" value="Plasmodium_Vir"/>
    <property type="match status" value="1"/>
</dbReference>
<dbReference type="Proteomes" id="UP000092716">
    <property type="component" value="Chromosome 6"/>
</dbReference>
<name>A0A1B1DW30_9APIC</name>
<feature type="region of interest" description="Disordered" evidence="1">
    <location>
        <begin position="532"/>
        <end position="575"/>
    </location>
</feature>
<evidence type="ECO:0000256" key="1">
    <source>
        <dbReference type="SAM" id="MobiDB-lite"/>
    </source>
</evidence>
<keyword evidence="4" id="KW-1185">Reference proteome</keyword>